<feature type="region of interest" description="Disordered" evidence="1">
    <location>
        <begin position="350"/>
        <end position="399"/>
    </location>
</feature>
<dbReference type="EMBL" id="JBHSRF010000006">
    <property type="protein sequence ID" value="MFC6080733.1"/>
    <property type="molecule type" value="Genomic_DNA"/>
</dbReference>
<accession>A0ABW1NCV4</accession>
<dbReference type="RefSeq" id="WP_380747821.1">
    <property type="nucleotide sequence ID" value="NZ_JBHSRF010000006.1"/>
</dbReference>
<dbReference type="Gene3D" id="3.40.50.300">
    <property type="entry name" value="P-loop containing nucleotide triphosphate hydrolases"/>
    <property type="match status" value="1"/>
</dbReference>
<evidence type="ECO:0000256" key="1">
    <source>
        <dbReference type="SAM" id="MobiDB-lite"/>
    </source>
</evidence>
<evidence type="ECO:0000313" key="2">
    <source>
        <dbReference type="EMBL" id="MFC6080733.1"/>
    </source>
</evidence>
<name>A0ABW1NCV4_9ACTN</name>
<keyword evidence="3" id="KW-1185">Reference proteome</keyword>
<gene>
    <name evidence="2" type="ORF">ACFP1K_06150</name>
</gene>
<organism evidence="2 3">
    <name type="scientific">Sphaerisporangium aureirubrum</name>
    <dbReference type="NCBI Taxonomy" id="1544736"/>
    <lineage>
        <taxon>Bacteria</taxon>
        <taxon>Bacillati</taxon>
        <taxon>Actinomycetota</taxon>
        <taxon>Actinomycetes</taxon>
        <taxon>Streptosporangiales</taxon>
        <taxon>Streptosporangiaceae</taxon>
        <taxon>Sphaerisporangium</taxon>
    </lineage>
</organism>
<reference evidence="3" key="1">
    <citation type="journal article" date="2019" name="Int. J. Syst. Evol. Microbiol.">
        <title>The Global Catalogue of Microorganisms (GCM) 10K type strain sequencing project: providing services to taxonomists for standard genome sequencing and annotation.</title>
        <authorList>
            <consortium name="The Broad Institute Genomics Platform"/>
            <consortium name="The Broad Institute Genome Sequencing Center for Infectious Disease"/>
            <person name="Wu L."/>
            <person name="Ma J."/>
        </authorList>
    </citation>
    <scope>NUCLEOTIDE SEQUENCE [LARGE SCALE GENOMIC DNA]</scope>
    <source>
        <strain evidence="3">JCM 30346</strain>
    </source>
</reference>
<dbReference type="Pfam" id="PF13481">
    <property type="entry name" value="AAA_25"/>
    <property type="match status" value="1"/>
</dbReference>
<dbReference type="InterPro" id="IPR027417">
    <property type="entry name" value="P-loop_NTPase"/>
</dbReference>
<dbReference type="Proteomes" id="UP001596137">
    <property type="component" value="Unassembled WGS sequence"/>
</dbReference>
<evidence type="ECO:0000313" key="3">
    <source>
        <dbReference type="Proteomes" id="UP001596137"/>
    </source>
</evidence>
<sequence length="399" mass="42907">MSHPATVPVNGHGPEGADRILKVIGAEDQIRAFQQAEEMSGRRIVLTPASAVRMRAVHWLWDERVPSGAITVIPGREGIGKSLMLAWLTARLTRGQLPGIHLGTPRPVIYAATEDSWGHTIAPRLHAAGADLDMVFRVEVERDGALDQLTLPRDCEALAYEIERMGVAMLAADPLLSLIASGINTHQDRELRTALEPLARLADRSACAVVGLAHFNKSANTDALNLITGSRAFSAVARAVLAIARDPHADDGSCVLSQAKNNLGRLDVPSLRYVVRTAQVPTDEDEPAMVGRLDFIGESDRSVDDILSESAGDPHESAERAEAASWLTSYITSQPNQEAAAEQVFRSGTAAGFSRDQLKRAKPKARVTSRKSDFGGGWVWALPTPQGSEEREGSKGSSP</sequence>
<feature type="compositionally biased region" description="Basic residues" evidence="1">
    <location>
        <begin position="360"/>
        <end position="369"/>
    </location>
</feature>
<dbReference type="SUPFAM" id="SSF52540">
    <property type="entry name" value="P-loop containing nucleoside triphosphate hydrolases"/>
    <property type="match status" value="1"/>
</dbReference>
<feature type="compositionally biased region" description="Basic and acidic residues" evidence="1">
    <location>
        <begin position="388"/>
        <end position="399"/>
    </location>
</feature>
<comment type="caution">
    <text evidence="2">The sequence shown here is derived from an EMBL/GenBank/DDBJ whole genome shotgun (WGS) entry which is preliminary data.</text>
</comment>
<protein>
    <submittedName>
        <fullName evidence="2">AAA family ATPase</fullName>
    </submittedName>
</protein>
<proteinExistence type="predicted"/>